<accession>A0A915JU18</accession>
<evidence type="ECO:0000313" key="1">
    <source>
        <dbReference type="Proteomes" id="UP000887565"/>
    </source>
</evidence>
<reference evidence="2" key="1">
    <citation type="submission" date="2022-11" db="UniProtKB">
        <authorList>
            <consortium name="WormBaseParasite"/>
        </authorList>
    </citation>
    <scope>IDENTIFICATION</scope>
</reference>
<organism evidence="1 2">
    <name type="scientific">Romanomermis culicivorax</name>
    <name type="common">Nematode worm</name>
    <dbReference type="NCBI Taxonomy" id="13658"/>
    <lineage>
        <taxon>Eukaryota</taxon>
        <taxon>Metazoa</taxon>
        <taxon>Ecdysozoa</taxon>
        <taxon>Nematoda</taxon>
        <taxon>Enoplea</taxon>
        <taxon>Dorylaimia</taxon>
        <taxon>Mermithida</taxon>
        <taxon>Mermithoidea</taxon>
        <taxon>Mermithidae</taxon>
        <taxon>Romanomermis</taxon>
    </lineage>
</organism>
<dbReference type="Proteomes" id="UP000887565">
    <property type="component" value="Unplaced"/>
</dbReference>
<dbReference type="WBParaSite" id="nRc.2.0.1.t29761-RA">
    <property type="protein sequence ID" value="nRc.2.0.1.t29761-RA"/>
    <property type="gene ID" value="nRc.2.0.1.g29761"/>
</dbReference>
<evidence type="ECO:0000313" key="2">
    <source>
        <dbReference type="WBParaSite" id="nRc.2.0.1.t29761-RA"/>
    </source>
</evidence>
<protein>
    <submittedName>
        <fullName evidence="2">Uncharacterized protein</fullName>
    </submittedName>
</protein>
<dbReference type="AlphaFoldDB" id="A0A915JU18"/>
<keyword evidence="1" id="KW-1185">Reference proteome</keyword>
<proteinExistence type="predicted"/>
<name>A0A915JU18_ROMCU</name>
<sequence>MQNFPHESTRSRCEAPLNKRKGQIEATKMLFLGCAETINEQGKRDNGTRTRTLEKNIKII</sequence>